<reference evidence="1 2" key="1">
    <citation type="submission" date="2013-01" db="EMBL/GenBank/DDBJ databases">
        <authorList>
            <person name="Harkins D.M."/>
            <person name="Durkin A.S."/>
            <person name="Brinkac L.M."/>
            <person name="Haft D.H."/>
            <person name="Selengut J.D."/>
            <person name="Sanka R."/>
            <person name="DePew J."/>
            <person name="Purushe J."/>
            <person name="Tulsiani S.M."/>
            <person name="Graham G.C."/>
            <person name="Burns M.-A."/>
            <person name="Dohnt M.F."/>
            <person name="Smythe L.D."/>
            <person name="McKay D.B."/>
            <person name="Craig S.B."/>
            <person name="Vinetz J.M."/>
            <person name="Sutton G.G."/>
            <person name="Nierman W.C."/>
            <person name="Fouts D.E."/>
        </authorList>
    </citation>
    <scope>NUCLEOTIDE SEQUENCE [LARGE SCALE GENOMIC DNA]</scope>
    <source>
        <strain evidence="1 2">LT2156</strain>
    </source>
</reference>
<dbReference type="SUPFAM" id="SSF47781">
    <property type="entry name" value="RuvA domain 2-like"/>
    <property type="match status" value="1"/>
</dbReference>
<protein>
    <submittedName>
        <fullName evidence="1">Excinuclease ABC, C subunit family protein</fullName>
    </submittedName>
</protein>
<proteinExistence type="predicted"/>
<dbReference type="AlphaFoldDB" id="M6HCR2"/>
<dbReference type="PANTHER" id="PTHR30562:SF1">
    <property type="entry name" value="UVRABC SYSTEM PROTEIN C"/>
    <property type="match status" value="1"/>
</dbReference>
<accession>M6HCR2</accession>
<dbReference type="GO" id="GO:0006974">
    <property type="term" value="P:DNA damage response"/>
    <property type="evidence" value="ECO:0007669"/>
    <property type="project" value="TreeGrafter"/>
</dbReference>
<organism evidence="1 2">
    <name type="scientific">Leptospira interrogans serovar Zanoni str. LT2156</name>
    <dbReference type="NCBI Taxonomy" id="1001601"/>
    <lineage>
        <taxon>Bacteria</taxon>
        <taxon>Pseudomonadati</taxon>
        <taxon>Spirochaetota</taxon>
        <taxon>Spirochaetia</taxon>
        <taxon>Leptospirales</taxon>
        <taxon>Leptospiraceae</taxon>
        <taxon>Leptospira</taxon>
    </lineage>
</organism>
<dbReference type="Gene3D" id="1.10.150.20">
    <property type="entry name" value="5' to 3' exonuclease, C-terminal subdomain"/>
    <property type="match status" value="1"/>
</dbReference>
<sequence length="70" mass="8361">MNSPGMKLLRHLRDEAHRFGVSHHRSRRNKETMRSLIQEVPDIGFKRSKLLLQHFSGEKKSKKLQKKSYF</sequence>
<dbReference type="PANTHER" id="PTHR30562">
    <property type="entry name" value="UVRC/OXIDOREDUCTASE"/>
    <property type="match status" value="1"/>
</dbReference>
<dbReference type="InterPro" id="IPR050066">
    <property type="entry name" value="UvrABC_protein_C"/>
</dbReference>
<dbReference type="Proteomes" id="UP000012089">
    <property type="component" value="Unassembled WGS sequence"/>
</dbReference>
<evidence type="ECO:0000313" key="1">
    <source>
        <dbReference type="EMBL" id="EMM95083.1"/>
    </source>
</evidence>
<comment type="caution">
    <text evidence="1">The sequence shown here is derived from an EMBL/GenBank/DDBJ whole genome shotgun (WGS) entry which is preliminary data.</text>
</comment>
<name>M6HCR2_LEPIR</name>
<dbReference type="InterPro" id="IPR038476">
    <property type="entry name" value="UvrC_RNase_H_dom_sf"/>
</dbReference>
<gene>
    <name evidence="1" type="ORF">LEP1GSC158_1740</name>
</gene>
<dbReference type="InterPro" id="IPR010994">
    <property type="entry name" value="RuvA_2-like"/>
</dbReference>
<dbReference type="EMBL" id="AFMF02000033">
    <property type="protein sequence ID" value="EMM95083.1"/>
    <property type="molecule type" value="Genomic_DNA"/>
</dbReference>
<dbReference type="GO" id="GO:0009380">
    <property type="term" value="C:excinuclease repair complex"/>
    <property type="evidence" value="ECO:0007669"/>
    <property type="project" value="TreeGrafter"/>
</dbReference>
<evidence type="ECO:0000313" key="2">
    <source>
        <dbReference type="Proteomes" id="UP000012089"/>
    </source>
</evidence>
<dbReference type="Gene3D" id="3.30.420.340">
    <property type="entry name" value="UvrC, RNAse H endonuclease domain"/>
    <property type="match status" value="1"/>
</dbReference>